<dbReference type="Proteomes" id="UP000774326">
    <property type="component" value="Unassembled WGS sequence"/>
</dbReference>
<name>A0A9P8QBN2_WICPI</name>
<proteinExistence type="predicted"/>
<accession>A0A9P8QBN2</accession>
<comment type="caution">
    <text evidence="2">The sequence shown here is derived from an EMBL/GenBank/DDBJ whole genome shotgun (WGS) entry which is preliminary data.</text>
</comment>
<evidence type="ECO:0000313" key="3">
    <source>
        <dbReference type="Proteomes" id="UP000774326"/>
    </source>
</evidence>
<protein>
    <submittedName>
        <fullName evidence="2">Uncharacterized protein</fullName>
    </submittedName>
</protein>
<organism evidence="2 3">
    <name type="scientific">Wickerhamomyces pijperi</name>
    <name type="common">Yeast</name>
    <name type="synonym">Pichia pijperi</name>
    <dbReference type="NCBI Taxonomy" id="599730"/>
    <lineage>
        <taxon>Eukaryota</taxon>
        <taxon>Fungi</taxon>
        <taxon>Dikarya</taxon>
        <taxon>Ascomycota</taxon>
        <taxon>Saccharomycotina</taxon>
        <taxon>Saccharomycetes</taxon>
        <taxon>Phaffomycetales</taxon>
        <taxon>Wickerhamomycetaceae</taxon>
        <taxon>Wickerhamomyces</taxon>
    </lineage>
</organism>
<dbReference type="EMBL" id="JAEUBG010000738">
    <property type="protein sequence ID" value="KAH3687566.1"/>
    <property type="molecule type" value="Genomic_DNA"/>
</dbReference>
<keyword evidence="1" id="KW-0812">Transmembrane</keyword>
<reference evidence="2" key="2">
    <citation type="submission" date="2021-01" db="EMBL/GenBank/DDBJ databases">
        <authorList>
            <person name="Schikora-Tamarit M.A."/>
        </authorList>
    </citation>
    <scope>NUCLEOTIDE SEQUENCE</scope>
    <source>
        <strain evidence="2">CBS2887</strain>
    </source>
</reference>
<dbReference type="AlphaFoldDB" id="A0A9P8QBN2"/>
<feature type="transmembrane region" description="Helical" evidence="1">
    <location>
        <begin position="111"/>
        <end position="130"/>
    </location>
</feature>
<keyword evidence="3" id="KW-1185">Reference proteome</keyword>
<feature type="transmembrane region" description="Helical" evidence="1">
    <location>
        <begin position="6"/>
        <end position="24"/>
    </location>
</feature>
<reference evidence="2" key="1">
    <citation type="journal article" date="2021" name="Open Biol.">
        <title>Shared evolutionary footprints suggest mitochondrial oxidative damage underlies multiple complex I losses in fungi.</title>
        <authorList>
            <person name="Schikora-Tamarit M.A."/>
            <person name="Marcet-Houben M."/>
            <person name="Nosek J."/>
            <person name="Gabaldon T."/>
        </authorList>
    </citation>
    <scope>NUCLEOTIDE SEQUENCE</scope>
    <source>
        <strain evidence="2">CBS2887</strain>
    </source>
</reference>
<gene>
    <name evidence="2" type="ORF">WICPIJ_001446</name>
</gene>
<keyword evidence="1" id="KW-1133">Transmembrane helix</keyword>
<evidence type="ECO:0000313" key="2">
    <source>
        <dbReference type="EMBL" id="KAH3687566.1"/>
    </source>
</evidence>
<sequence length="167" mass="18038">MVSQDAVLVTLLIELVVLVLVADVKEMYVDFAGFCGRFRFNAGIEDGAVAVDVAEAAYVLRFNFFGDFGICWVEEEAGEELLVFVAVAYLSGDVPVLPGLTKCGGFGGANGLILILSCSALSLYIKSLIVESKFLSCSSVRTNPFLVLDWPWYFSFLSACVCVCVCV</sequence>
<keyword evidence="1" id="KW-0472">Membrane</keyword>
<evidence type="ECO:0000256" key="1">
    <source>
        <dbReference type="SAM" id="Phobius"/>
    </source>
</evidence>